<dbReference type="Gene3D" id="1.10.150.240">
    <property type="entry name" value="Putative phosphatase, domain 2"/>
    <property type="match status" value="1"/>
</dbReference>
<dbReference type="InterPro" id="IPR050155">
    <property type="entry name" value="HAD-like_hydrolase_sf"/>
</dbReference>
<keyword evidence="2" id="KW-1185">Reference proteome</keyword>
<dbReference type="InterPro" id="IPR006439">
    <property type="entry name" value="HAD-SF_hydro_IA"/>
</dbReference>
<dbReference type="SFLD" id="SFLDS00003">
    <property type="entry name" value="Haloacid_Dehalogenase"/>
    <property type="match status" value="1"/>
</dbReference>
<dbReference type="InterPro" id="IPR036412">
    <property type="entry name" value="HAD-like_sf"/>
</dbReference>
<evidence type="ECO:0000313" key="2">
    <source>
        <dbReference type="Proteomes" id="UP000758168"/>
    </source>
</evidence>
<gene>
    <name evidence="1" type="ORF">JOF54_000151</name>
</gene>
<comment type="caution">
    <text evidence="1">The sequence shown here is derived from an EMBL/GenBank/DDBJ whole genome shotgun (WGS) entry which is preliminary data.</text>
</comment>
<dbReference type="Gene3D" id="3.40.50.1000">
    <property type="entry name" value="HAD superfamily/HAD-like"/>
    <property type="match status" value="1"/>
</dbReference>
<proteinExistence type="predicted"/>
<dbReference type="Proteomes" id="UP000758168">
    <property type="component" value="Unassembled WGS sequence"/>
</dbReference>
<sequence length="263" mass="27762">MPLPDLDLTAVRTLLCDADGTLFASEEPAFEASVGVTNAYLEQIGAPERYTAEQLRLAANGKSFRLTLTELARAHGVATGSTGFARDLEAWVAQENEVVTRHLAAVLAPDEDVSAPLRALDAEFGLALVSSSSLTRIDASLRSAALDGLFPVARRFSAQDSLPVPTSKPDPAVYRLALQQLGLAPGAALAVEDAVPGAQSAVAAGLYTVGMLCFVPPAERAERVVDLQRAGVHALVDTWAELAALLRRSRPTPTPDRKDGALR</sequence>
<protein>
    <submittedName>
        <fullName evidence="1">Beta-phosphoglucomutase-like phosphatase (HAD superfamily)</fullName>
    </submittedName>
</protein>
<dbReference type="NCBIfam" id="TIGR01509">
    <property type="entry name" value="HAD-SF-IA-v3"/>
    <property type="match status" value="1"/>
</dbReference>
<organism evidence="1 2">
    <name type="scientific">Microlunatus capsulatus</name>
    <dbReference type="NCBI Taxonomy" id="99117"/>
    <lineage>
        <taxon>Bacteria</taxon>
        <taxon>Bacillati</taxon>
        <taxon>Actinomycetota</taxon>
        <taxon>Actinomycetes</taxon>
        <taxon>Propionibacteriales</taxon>
        <taxon>Propionibacteriaceae</taxon>
        <taxon>Microlunatus</taxon>
    </lineage>
</organism>
<dbReference type="RefSeq" id="WP_210052076.1">
    <property type="nucleotide sequence ID" value="NZ_BAAAMH010000008.1"/>
</dbReference>
<dbReference type="Pfam" id="PF00702">
    <property type="entry name" value="Hydrolase"/>
    <property type="match status" value="1"/>
</dbReference>
<dbReference type="InterPro" id="IPR023214">
    <property type="entry name" value="HAD_sf"/>
</dbReference>
<dbReference type="SFLD" id="SFLDG01129">
    <property type="entry name" value="C1.5:_HAD__Beta-PGM__Phosphata"/>
    <property type="match status" value="1"/>
</dbReference>
<accession>A0ABS4Z2M7</accession>
<dbReference type="PANTHER" id="PTHR43434:SF1">
    <property type="entry name" value="PHOSPHOGLYCOLATE PHOSPHATASE"/>
    <property type="match status" value="1"/>
</dbReference>
<dbReference type="EMBL" id="JAGIOB010000001">
    <property type="protein sequence ID" value="MBP2415229.1"/>
    <property type="molecule type" value="Genomic_DNA"/>
</dbReference>
<dbReference type="SUPFAM" id="SSF56784">
    <property type="entry name" value="HAD-like"/>
    <property type="match status" value="1"/>
</dbReference>
<dbReference type="InterPro" id="IPR023198">
    <property type="entry name" value="PGP-like_dom2"/>
</dbReference>
<name>A0ABS4Z2M7_9ACTN</name>
<evidence type="ECO:0000313" key="1">
    <source>
        <dbReference type="EMBL" id="MBP2415229.1"/>
    </source>
</evidence>
<reference evidence="1 2" key="1">
    <citation type="submission" date="2021-03" db="EMBL/GenBank/DDBJ databases">
        <title>Sequencing the genomes of 1000 actinobacteria strains.</title>
        <authorList>
            <person name="Klenk H.-P."/>
        </authorList>
    </citation>
    <scope>NUCLEOTIDE SEQUENCE [LARGE SCALE GENOMIC DNA]</scope>
    <source>
        <strain evidence="1 2">DSM 12936</strain>
    </source>
</reference>
<dbReference type="PANTHER" id="PTHR43434">
    <property type="entry name" value="PHOSPHOGLYCOLATE PHOSPHATASE"/>
    <property type="match status" value="1"/>
</dbReference>